<feature type="region of interest" description="Disordered" evidence="2">
    <location>
        <begin position="501"/>
        <end position="525"/>
    </location>
</feature>
<evidence type="ECO:0000259" key="3">
    <source>
        <dbReference type="Pfam" id="PF00171"/>
    </source>
</evidence>
<dbReference type="SUPFAM" id="SSF53720">
    <property type="entry name" value="ALDH-like"/>
    <property type="match status" value="1"/>
</dbReference>
<dbReference type="Proteomes" id="UP001239462">
    <property type="component" value="Unassembled WGS sequence"/>
</dbReference>
<dbReference type="InterPro" id="IPR015590">
    <property type="entry name" value="Aldehyde_DH_dom"/>
</dbReference>
<evidence type="ECO:0000313" key="4">
    <source>
        <dbReference type="EMBL" id="MDM4017053.1"/>
    </source>
</evidence>
<feature type="domain" description="Aldehyde dehydrogenase" evidence="3">
    <location>
        <begin position="11"/>
        <end position="420"/>
    </location>
</feature>
<dbReference type="Pfam" id="PF00171">
    <property type="entry name" value="Aldedh"/>
    <property type="match status" value="1"/>
</dbReference>
<dbReference type="CDD" id="cd07129">
    <property type="entry name" value="ALDH_KGSADH"/>
    <property type="match status" value="1"/>
</dbReference>
<accession>A0ABT7PKM5</accession>
<evidence type="ECO:0000313" key="5">
    <source>
        <dbReference type="Proteomes" id="UP001239462"/>
    </source>
</evidence>
<evidence type="ECO:0000256" key="1">
    <source>
        <dbReference type="ARBA" id="ARBA00023002"/>
    </source>
</evidence>
<dbReference type="EMBL" id="JASZZN010000012">
    <property type="protein sequence ID" value="MDM4017053.1"/>
    <property type="molecule type" value="Genomic_DNA"/>
</dbReference>
<dbReference type="InterPro" id="IPR050740">
    <property type="entry name" value="Aldehyde_DH_Superfamily"/>
</dbReference>
<dbReference type="InterPro" id="IPR016161">
    <property type="entry name" value="Ald_DH/histidinol_DH"/>
</dbReference>
<comment type="caution">
    <text evidence="4">The sequence shown here is derived from an EMBL/GenBank/DDBJ whole genome shotgun (WGS) entry which is preliminary data.</text>
</comment>
<proteinExistence type="predicted"/>
<dbReference type="PANTHER" id="PTHR43353:SF3">
    <property type="entry name" value="ALDEHYDE DEHYDROGENASE-RELATED"/>
    <property type="match status" value="1"/>
</dbReference>
<dbReference type="InterPro" id="IPR016162">
    <property type="entry name" value="Ald_DH_N"/>
</dbReference>
<sequence length="525" mass="54199">MPAKVLIAGTWRDADSTGTFQATNPNTAETLPAEFPISSWADCDAALAAAAEAAVAMRRLSADQIAAFLECYADKIDAAKDSLSEAAFAETGLAKSPRLADVELPRTSNQLRSAAASCRSGDWAHATIDTATGIRSCYEPLGPVCVFGPNNFPFAFGSVSGGDFAAAIAAGNPVIGKANSSHPETTRLFAELALAAAEETGVPTSIVQLIYRTSHADGERLVADPRVGATGYTGSRNAGLKLKAAADAAGKQIYLELSSVNPVVILPGALAARKDELVDEFITSALMGTGQFCTNPGLVLLLADDASEAFISQVKERFGGTAAGTLLSPAVATSLKSSVETLCGFGAELLVGGGEIESGRCALANTLLRASAEQFLANPEGFQTEAFGNASLVVVADNLDQLCQVIASLEGNLTGCVYSDPNGSDDDSYDAVAFELTPKVGRILNDKMPTGVAVSAAMNHGGPYPSTGHPGFTAVGIPASLIRFAKLTSYDNVRPGRLPALLADKNPTGSTPRRIDGSWTTDDVS</sequence>
<keyword evidence="1" id="KW-0560">Oxidoreductase</keyword>
<evidence type="ECO:0000256" key="2">
    <source>
        <dbReference type="SAM" id="MobiDB-lite"/>
    </source>
</evidence>
<organism evidence="4 5">
    <name type="scientific">Roseiconus lacunae</name>
    <dbReference type="NCBI Taxonomy" id="2605694"/>
    <lineage>
        <taxon>Bacteria</taxon>
        <taxon>Pseudomonadati</taxon>
        <taxon>Planctomycetota</taxon>
        <taxon>Planctomycetia</taxon>
        <taxon>Pirellulales</taxon>
        <taxon>Pirellulaceae</taxon>
        <taxon>Roseiconus</taxon>
    </lineage>
</organism>
<protein>
    <submittedName>
        <fullName evidence="4">Aldehyde dehydrogenase (NADP(+))</fullName>
    </submittedName>
</protein>
<dbReference type="InterPro" id="IPR016163">
    <property type="entry name" value="Ald_DH_C"/>
</dbReference>
<dbReference type="InterPro" id="IPR044151">
    <property type="entry name" value="ALDH_KGSADH"/>
</dbReference>
<dbReference type="Gene3D" id="3.40.605.10">
    <property type="entry name" value="Aldehyde Dehydrogenase, Chain A, domain 1"/>
    <property type="match status" value="1"/>
</dbReference>
<gene>
    <name evidence="4" type="ORF">QTN89_16510</name>
</gene>
<dbReference type="PANTHER" id="PTHR43353">
    <property type="entry name" value="SUCCINATE-SEMIALDEHYDE DEHYDROGENASE, MITOCHONDRIAL"/>
    <property type="match status" value="1"/>
</dbReference>
<dbReference type="Gene3D" id="3.40.309.10">
    <property type="entry name" value="Aldehyde Dehydrogenase, Chain A, domain 2"/>
    <property type="match status" value="1"/>
</dbReference>
<keyword evidence="5" id="KW-1185">Reference proteome</keyword>
<name>A0ABT7PKM5_9BACT</name>
<dbReference type="RefSeq" id="WP_289164577.1">
    <property type="nucleotide sequence ID" value="NZ_JASZZN010000012.1"/>
</dbReference>
<reference evidence="4 5" key="1">
    <citation type="submission" date="2023-06" db="EMBL/GenBank/DDBJ databases">
        <title>Roseiconus lacunae JC819 isolated from Gulf of Mannar region, Tamil Nadu.</title>
        <authorList>
            <person name="Pk S."/>
            <person name="Ch S."/>
            <person name="Ch V.R."/>
        </authorList>
    </citation>
    <scope>NUCLEOTIDE SEQUENCE [LARGE SCALE GENOMIC DNA]</scope>
    <source>
        <strain evidence="4 5">JC819</strain>
    </source>
</reference>